<reference evidence="2 3" key="1">
    <citation type="submission" date="2023-01" db="EMBL/GenBank/DDBJ databases">
        <title>Novel species of the genus Asticcacaulis isolated from rivers.</title>
        <authorList>
            <person name="Lu H."/>
        </authorList>
    </citation>
    <scope>NUCLEOTIDE SEQUENCE [LARGE SCALE GENOMIC DNA]</scope>
    <source>
        <strain evidence="2 3">BYS171W</strain>
    </source>
</reference>
<keyword evidence="3" id="KW-1185">Reference proteome</keyword>
<name>A0ABT5HQE6_9CAUL</name>
<dbReference type="SUPFAM" id="SSF51430">
    <property type="entry name" value="NAD(P)-linked oxidoreductase"/>
    <property type="match status" value="1"/>
</dbReference>
<dbReference type="Pfam" id="PF00248">
    <property type="entry name" value="Aldo_ket_red"/>
    <property type="match status" value="1"/>
</dbReference>
<accession>A0ABT5HQE6</accession>
<organism evidence="2 3">
    <name type="scientific">Asticcacaulis aquaticus</name>
    <dbReference type="NCBI Taxonomy" id="2984212"/>
    <lineage>
        <taxon>Bacteria</taxon>
        <taxon>Pseudomonadati</taxon>
        <taxon>Pseudomonadota</taxon>
        <taxon>Alphaproteobacteria</taxon>
        <taxon>Caulobacterales</taxon>
        <taxon>Caulobacteraceae</taxon>
        <taxon>Asticcacaulis</taxon>
    </lineage>
</organism>
<evidence type="ECO:0000313" key="2">
    <source>
        <dbReference type="EMBL" id="MDC7682209.1"/>
    </source>
</evidence>
<feature type="domain" description="NADP-dependent oxidoreductase" evidence="1">
    <location>
        <begin position="21"/>
        <end position="289"/>
    </location>
</feature>
<sequence>MRYRPFGRSGQALSTLGLTLSWSGARQSRQMIHRLIMTALENGINTYHFESAHPDLLKTAAEALSVVERRLLFISVNAHEEGANDPAAQYALTPLRDRLKLVIKESGLKWIDLLMFHATGFDRIPDNSWAFIDSLRRANMLKFTGAAANTDRIQAVVDDGRFNILKTVFDIDTSWDKRHLLDYAISRGMTIFGHDFYPEAYRKASDVVPKAARRGFFGSRPADPLAGSGTYAFLHQTNGWTAEELCLSFALTQPTLSTMLIRPDTPDHLEALTEVPERLMPTSVPAQIEMARFSLQAAAARREEMKKKA</sequence>
<evidence type="ECO:0000313" key="3">
    <source>
        <dbReference type="Proteomes" id="UP001214854"/>
    </source>
</evidence>
<dbReference type="InterPro" id="IPR036812">
    <property type="entry name" value="NAD(P)_OxRdtase_dom_sf"/>
</dbReference>
<comment type="caution">
    <text evidence="2">The sequence shown here is derived from an EMBL/GenBank/DDBJ whole genome shotgun (WGS) entry which is preliminary data.</text>
</comment>
<protein>
    <submittedName>
        <fullName evidence="2">Aldo/keto reductase</fullName>
    </submittedName>
</protein>
<dbReference type="Gene3D" id="3.20.20.100">
    <property type="entry name" value="NADP-dependent oxidoreductase domain"/>
    <property type="match status" value="1"/>
</dbReference>
<gene>
    <name evidence="2" type="ORF">PQU92_02910</name>
</gene>
<dbReference type="Proteomes" id="UP001214854">
    <property type="component" value="Unassembled WGS sequence"/>
</dbReference>
<evidence type="ECO:0000259" key="1">
    <source>
        <dbReference type="Pfam" id="PF00248"/>
    </source>
</evidence>
<dbReference type="InterPro" id="IPR023210">
    <property type="entry name" value="NADP_OxRdtase_dom"/>
</dbReference>
<dbReference type="EMBL" id="JAQQKX010000001">
    <property type="protein sequence ID" value="MDC7682209.1"/>
    <property type="molecule type" value="Genomic_DNA"/>
</dbReference>
<proteinExistence type="predicted"/>
<dbReference type="RefSeq" id="WP_272746711.1">
    <property type="nucleotide sequence ID" value="NZ_JAQQKX010000001.1"/>
</dbReference>